<name>A0ABU8XUW0_9PROT</name>
<proteinExistence type="predicted"/>
<evidence type="ECO:0000313" key="2">
    <source>
        <dbReference type="Proteomes" id="UP001375743"/>
    </source>
</evidence>
<gene>
    <name evidence="1" type="ORF">U1T56_13625</name>
</gene>
<comment type="caution">
    <text evidence="1">The sequence shown here is derived from an EMBL/GenBank/DDBJ whole genome shotgun (WGS) entry which is preliminary data.</text>
</comment>
<dbReference type="EMBL" id="JBBLZC010000013">
    <property type="protein sequence ID" value="MEK0084198.1"/>
    <property type="molecule type" value="Genomic_DNA"/>
</dbReference>
<reference evidence="1 2" key="1">
    <citation type="submission" date="2024-01" db="EMBL/GenBank/DDBJ databases">
        <title>Multi-omics insights into the function and evolution of sodium benzoate biodegradation pathways in Benzoatithermus flavus gen. nov., sp. nov. from hot spring.</title>
        <authorList>
            <person name="Hu C.-J."/>
            <person name="Li W.-J."/>
        </authorList>
    </citation>
    <scope>NUCLEOTIDE SEQUENCE [LARGE SCALE GENOMIC DNA]</scope>
    <source>
        <strain evidence="1 2">SYSU G07066</strain>
    </source>
</reference>
<evidence type="ECO:0008006" key="3">
    <source>
        <dbReference type="Google" id="ProtNLM"/>
    </source>
</evidence>
<accession>A0ABU8XUW0</accession>
<organism evidence="1 2">
    <name type="scientific">Benzoatithermus flavus</name>
    <dbReference type="NCBI Taxonomy" id="3108223"/>
    <lineage>
        <taxon>Bacteria</taxon>
        <taxon>Pseudomonadati</taxon>
        <taxon>Pseudomonadota</taxon>
        <taxon>Alphaproteobacteria</taxon>
        <taxon>Geminicoccales</taxon>
        <taxon>Geminicoccaceae</taxon>
        <taxon>Benzoatithermus</taxon>
    </lineage>
</organism>
<keyword evidence="2" id="KW-1185">Reference proteome</keyword>
<protein>
    <recommendedName>
        <fullName evidence="3">CopG family transcriptional regulator</fullName>
    </recommendedName>
</protein>
<dbReference type="RefSeq" id="WP_418160048.1">
    <property type="nucleotide sequence ID" value="NZ_JBBLZC010000013.1"/>
</dbReference>
<evidence type="ECO:0000313" key="1">
    <source>
        <dbReference type="EMBL" id="MEK0084198.1"/>
    </source>
</evidence>
<dbReference type="Proteomes" id="UP001375743">
    <property type="component" value="Unassembled WGS sequence"/>
</dbReference>
<sequence length="63" mass="6995">MNAYKLPDRVTIRLTMEDRDILAKLAKDMLDRGRIFVNATDVLKQALKVAHGQLEAGTKGNLG</sequence>